<feature type="transmembrane region" description="Helical" evidence="6">
    <location>
        <begin position="162"/>
        <end position="183"/>
    </location>
</feature>
<feature type="transmembrane region" description="Helical" evidence="6">
    <location>
        <begin position="59"/>
        <end position="77"/>
    </location>
</feature>
<dbReference type="InterPro" id="IPR051817">
    <property type="entry name" value="FDH_cytochrome_b556_subunit"/>
</dbReference>
<keyword evidence="9" id="KW-1185">Reference proteome</keyword>
<dbReference type="EC" id="1.2.1.2" evidence="8"/>
<dbReference type="EMBL" id="CP000448">
    <property type="protein sequence ID" value="ABI69224.1"/>
    <property type="molecule type" value="Genomic_DNA"/>
</dbReference>
<dbReference type="InterPro" id="IPR016174">
    <property type="entry name" value="Di-haem_cyt_TM"/>
</dbReference>
<organism evidence="8 9">
    <name type="scientific">Syntrophomonas wolfei subsp. wolfei (strain DSM 2245B / Goettingen)</name>
    <dbReference type="NCBI Taxonomy" id="335541"/>
    <lineage>
        <taxon>Bacteria</taxon>
        <taxon>Bacillati</taxon>
        <taxon>Bacillota</taxon>
        <taxon>Clostridia</taxon>
        <taxon>Eubacteriales</taxon>
        <taxon>Syntrophomonadaceae</taxon>
        <taxon>Syntrophomonas</taxon>
    </lineage>
</organism>
<dbReference type="GO" id="GO:0009061">
    <property type="term" value="P:anaerobic respiration"/>
    <property type="evidence" value="ECO:0007669"/>
    <property type="project" value="TreeGrafter"/>
</dbReference>
<gene>
    <name evidence="8" type="ordered locus">Swol_1927</name>
</gene>
<evidence type="ECO:0000256" key="5">
    <source>
        <dbReference type="ARBA" id="ARBA00023136"/>
    </source>
</evidence>
<evidence type="ECO:0000313" key="8">
    <source>
        <dbReference type="EMBL" id="ABI69224.1"/>
    </source>
</evidence>
<dbReference type="PANTHER" id="PTHR30074">
    <property type="entry name" value="FORMATE DEHYDROGENASE, NITRATE-INDUCIBLE, CYTOCHROME B556 FDN SUBUNIT"/>
    <property type="match status" value="1"/>
</dbReference>
<dbReference type="HOGENOM" id="CLU_091368_1_0_9"/>
<dbReference type="GO" id="GO:0009055">
    <property type="term" value="F:electron transfer activity"/>
    <property type="evidence" value="ECO:0007669"/>
    <property type="project" value="InterPro"/>
</dbReference>
<dbReference type="eggNOG" id="COG2864">
    <property type="taxonomic scope" value="Bacteria"/>
</dbReference>
<evidence type="ECO:0000256" key="4">
    <source>
        <dbReference type="ARBA" id="ARBA00022989"/>
    </source>
</evidence>
<evidence type="ECO:0000256" key="6">
    <source>
        <dbReference type="SAM" id="Phobius"/>
    </source>
</evidence>
<dbReference type="GO" id="GO:0005886">
    <property type="term" value="C:plasma membrane"/>
    <property type="evidence" value="ECO:0007669"/>
    <property type="project" value="UniProtKB-SubCell"/>
</dbReference>
<dbReference type="Proteomes" id="UP000001968">
    <property type="component" value="Chromosome"/>
</dbReference>
<name>Q0AVN0_SYNWW</name>
<reference evidence="9" key="1">
    <citation type="journal article" date="2010" name="Environ. Microbiol.">
        <title>The genome of Syntrophomonas wolfei: new insights into syntrophic metabolism and biohydrogen production.</title>
        <authorList>
            <person name="Sieber J.R."/>
            <person name="Sims D.R."/>
            <person name="Han C."/>
            <person name="Kim E."/>
            <person name="Lykidis A."/>
            <person name="Lapidus A.L."/>
            <person name="McDonnald E."/>
            <person name="Rohlin L."/>
            <person name="Culley D.E."/>
            <person name="Gunsalus R."/>
            <person name="McInerney M.J."/>
        </authorList>
    </citation>
    <scope>NUCLEOTIDE SEQUENCE [LARGE SCALE GENOMIC DNA]</scope>
    <source>
        <strain evidence="9">DSM 2245B / Goettingen</strain>
    </source>
</reference>
<evidence type="ECO:0000256" key="3">
    <source>
        <dbReference type="ARBA" id="ARBA00022692"/>
    </source>
</evidence>
<evidence type="ECO:0000259" key="7">
    <source>
        <dbReference type="Pfam" id="PF01292"/>
    </source>
</evidence>
<feature type="transmembrane region" description="Helical" evidence="6">
    <location>
        <begin position="21"/>
        <end position="39"/>
    </location>
</feature>
<dbReference type="GO" id="GO:0022904">
    <property type="term" value="P:respiratory electron transport chain"/>
    <property type="evidence" value="ECO:0007669"/>
    <property type="project" value="InterPro"/>
</dbReference>
<dbReference type="SUPFAM" id="SSF81342">
    <property type="entry name" value="Transmembrane di-heme cytochromes"/>
    <property type="match status" value="1"/>
</dbReference>
<evidence type="ECO:0000256" key="2">
    <source>
        <dbReference type="ARBA" id="ARBA00022475"/>
    </source>
</evidence>
<keyword evidence="2" id="KW-1003">Cell membrane</keyword>
<dbReference type="GO" id="GO:0036397">
    <property type="term" value="F:formate dehydrogenase (quinone) activity"/>
    <property type="evidence" value="ECO:0007669"/>
    <property type="project" value="TreeGrafter"/>
</dbReference>
<evidence type="ECO:0000313" key="9">
    <source>
        <dbReference type="Proteomes" id="UP000001968"/>
    </source>
</evidence>
<keyword evidence="8" id="KW-0560">Oxidoreductase</keyword>
<accession>Q0AVN0</accession>
<feature type="domain" description="Cytochrome b561 bacterial/Ni-hydrogenase" evidence="7">
    <location>
        <begin position="12"/>
        <end position="194"/>
    </location>
</feature>
<keyword evidence="5 6" id="KW-0472">Membrane</keyword>
<comment type="subcellular location">
    <subcellularLocation>
        <location evidence="1">Cell membrane</location>
        <topology evidence="1">Multi-pass membrane protein</topology>
    </subcellularLocation>
</comment>
<keyword evidence="3 6" id="KW-0812">Transmembrane</keyword>
<dbReference type="Pfam" id="PF01292">
    <property type="entry name" value="Ni_hydr_CYTB"/>
    <property type="match status" value="1"/>
</dbReference>
<protein>
    <submittedName>
        <fullName evidence="8">Formate dehydrogenase gamma subunit</fullName>
        <ecNumber evidence="8">1.2.1.2</ecNumber>
    </submittedName>
</protein>
<proteinExistence type="predicted"/>
<evidence type="ECO:0000256" key="1">
    <source>
        <dbReference type="ARBA" id="ARBA00004651"/>
    </source>
</evidence>
<sequence>MMSNVNGKVLKHGTQTRTMHWIHLLAFIILGLTGIGFYWDIGGIASIFGGEANASLVHRWTGVVFIVGPLLYILLNFDRFSRFIDTISHFSKDDFAWLKVMGGYLPFLKVDEVPAQDKYNAGQKILGWLIIIGCLLVILTGFPMWLWRHSVPAVFLAFCYDVHFWTAIILILLVAGHFFLAAIHPKSRVEFSSMMLDGYIDAEITAHHNAKWFTELKESS</sequence>
<dbReference type="GO" id="GO:0015944">
    <property type="term" value="P:formate oxidation"/>
    <property type="evidence" value="ECO:0007669"/>
    <property type="project" value="TreeGrafter"/>
</dbReference>
<dbReference type="STRING" id="335541.Swol_1927"/>
<dbReference type="InterPro" id="IPR011577">
    <property type="entry name" value="Cyt_b561_bac/Ni-Hgenase"/>
</dbReference>
<dbReference type="PANTHER" id="PTHR30074:SF6">
    <property type="entry name" value="FORMATE DEHYDROGENASE GAMMA SUBUNIT"/>
    <property type="match status" value="1"/>
</dbReference>
<keyword evidence="4 6" id="KW-1133">Transmembrane helix</keyword>
<dbReference type="Gene3D" id="1.20.950.20">
    <property type="entry name" value="Transmembrane di-heme cytochromes, Chain C"/>
    <property type="match status" value="1"/>
</dbReference>
<dbReference type="KEGG" id="swo:Swol_1927"/>
<feature type="transmembrane region" description="Helical" evidence="6">
    <location>
        <begin position="125"/>
        <end position="147"/>
    </location>
</feature>
<dbReference type="AlphaFoldDB" id="Q0AVN0"/>
<dbReference type="GO" id="GO:0009326">
    <property type="term" value="C:formate dehydrogenase complex"/>
    <property type="evidence" value="ECO:0007669"/>
    <property type="project" value="TreeGrafter"/>
</dbReference>